<accession>D2VLT4</accession>
<evidence type="ECO:0000313" key="2">
    <source>
        <dbReference type="EMBL" id="EFC42199.1"/>
    </source>
</evidence>
<evidence type="ECO:0000313" key="3">
    <source>
        <dbReference type="Proteomes" id="UP000006671"/>
    </source>
</evidence>
<feature type="compositionally biased region" description="Low complexity" evidence="1">
    <location>
        <begin position="287"/>
        <end position="308"/>
    </location>
</feature>
<dbReference type="RefSeq" id="XP_002674943.1">
    <property type="nucleotide sequence ID" value="XM_002674897.1"/>
</dbReference>
<evidence type="ECO:0000256" key="1">
    <source>
        <dbReference type="SAM" id="MobiDB-lite"/>
    </source>
</evidence>
<dbReference type="KEGG" id="ngr:NAEGRDRAFT_69892"/>
<dbReference type="Gene3D" id="1.25.40.20">
    <property type="entry name" value="Ankyrin repeat-containing domain"/>
    <property type="match status" value="1"/>
</dbReference>
<dbReference type="SUPFAM" id="SSF48403">
    <property type="entry name" value="Ankyrin repeat"/>
    <property type="match status" value="1"/>
</dbReference>
<reference evidence="2 3" key="1">
    <citation type="journal article" date="2010" name="Cell">
        <title>The genome of Naegleria gruberi illuminates early eukaryotic versatility.</title>
        <authorList>
            <person name="Fritz-Laylin L.K."/>
            <person name="Prochnik S.E."/>
            <person name="Ginger M.L."/>
            <person name="Dacks J.B."/>
            <person name="Carpenter M.L."/>
            <person name="Field M.C."/>
            <person name="Kuo A."/>
            <person name="Paredez A."/>
            <person name="Chapman J."/>
            <person name="Pham J."/>
            <person name="Shu S."/>
            <person name="Neupane R."/>
            <person name="Cipriano M."/>
            <person name="Mancuso J."/>
            <person name="Tu H."/>
            <person name="Salamov A."/>
            <person name="Lindquist E."/>
            <person name="Shapiro H."/>
            <person name="Lucas S."/>
            <person name="Grigoriev I.V."/>
            <person name="Cande W.Z."/>
            <person name="Fulton C."/>
            <person name="Rokhsar D.S."/>
            <person name="Dawson S.C."/>
        </authorList>
    </citation>
    <scope>NUCLEOTIDE SEQUENCE [LARGE SCALE GENOMIC DNA]</scope>
    <source>
        <strain evidence="2 3">NEG-M</strain>
    </source>
</reference>
<sequence>MARTKVTARGLRKRSAHHYYDDDLTDKERLEKRKVIENYLERKEKKRKLVSDLIKQALDDQEKGRKPDYSNMSKVVQQWIQDDQQKRLKRHVTNNEEMLDANLVKQLPRDIVFDIIDFIPTFSERSFEPNLTHMLNKNSKTSGISVEELLNQVPDSMNPEKLKEKRIFECAMVYDSGFLTCHKMRLICKEYALRMKKKIFSIENLDLTSFDAENRFFMVKLLSFVKDQQYYHEKNECDNVLMYFHYQQIKNLMIVNIESLEYGVEQNDVKENNKEDSSDEDDTVLVNDTPTNGTTGTTPTDPSTAPVPTEEIIEPVPTEEDLDDTINMYSGHLDLIPHHEANLGNHTYMYQRSLPVDLASLRVLFTDNNIAETFIVNPQLLAPIVGVNTVLKSIKLDGDFHYDMYPVMLKSCLNLRKLSLYNSFMSLDNEPENSLVHENVEIIEFTFPTTDTYELLDSALGPLIQVFPNLSTVSIALEPSGVFLSEDIRQSIDDFSLDGNTKRLVFTIDGTHYKDITPTGRARKWPIVNILITTTNSLSPTFFSTALLNSGSSCQETIISHYTCNDDDIPIERKKEFMDHLFIDGNYPIESNFEGAEHPLLFQYAVYIANEYQNGRLFSLFSQGSNVEDALRYGWQVNDSWEEVLKSLNPADFKLVLGHLRKTYSSAKFFQLIRSLALEALTNIHSLNLQTTLLTIVEYLRGEQFQYSDIFSPVRCIVDTNHLKKFNIETLHIPFLSYALFSNDLHVATQILRFAKEEDLFYTNENGDTFLTCNTSPEFSHTVFESALRRAPKLANISNKQNRSPLHIFASYLNTEVGSMLYFMENFGFDVNQPDIVGKTALDYMTLPTQAICKMLQ</sequence>
<dbReference type="VEuPathDB" id="AmoebaDB:NAEGRDRAFT_69892"/>
<organism evidence="3">
    <name type="scientific">Naegleria gruberi</name>
    <name type="common">Amoeba</name>
    <dbReference type="NCBI Taxonomy" id="5762"/>
    <lineage>
        <taxon>Eukaryota</taxon>
        <taxon>Discoba</taxon>
        <taxon>Heterolobosea</taxon>
        <taxon>Tetramitia</taxon>
        <taxon>Eutetramitia</taxon>
        <taxon>Vahlkampfiidae</taxon>
        <taxon>Naegleria</taxon>
    </lineage>
</organism>
<gene>
    <name evidence="2" type="ORF">NAEGRDRAFT_69892</name>
</gene>
<dbReference type="OrthoDB" id="10356967at2759"/>
<dbReference type="InParanoid" id="D2VLT4"/>
<feature type="region of interest" description="Disordered" evidence="1">
    <location>
        <begin position="269"/>
        <end position="308"/>
    </location>
</feature>
<dbReference type="InterPro" id="IPR036770">
    <property type="entry name" value="Ankyrin_rpt-contain_sf"/>
</dbReference>
<dbReference type="Proteomes" id="UP000006671">
    <property type="component" value="Unassembled WGS sequence"/>
</dbReference>
<dbReference type="GeneID" id="8851685"/>
<keyword evidence="3" id="KW-1185">Reference proteome</keyword>
<dbReference type="AlphaFoldDB" id="D2VLT4"/>
<proteinExistence type="predicted"/>
<name>D2VLT4_NAEGR</name>
<dbReference type="EMBL" id="GG738881">
    <property type="protein sequence ID" value="EFC42199.1"/>
    <property type="molecule type" value="Genomic_DNA"/>
</dbReference>
<protein>
    <submittedName>
        <fullName evidence="2">Predicted protein</fullName>
    </submittedName>
</protein>
<dbReference type="OMA" id="NHANSEI"/>